<dbReference type="Gene3D" id="2.40.30.170">
    <property type="match status" value="1"/>
</dbReference>
<keyword evidence="3 5" id="KW-1133">Transmembrane helix</keyword>
<comment type="caution">
    <text evidence="6">The sequence shown here is derived from an EMBL/GenBank/DDBJ whole genome shotgun (WGS) entry which is preliminary data.</text>
</comment>
<gene>
    <name evidence="6" type="ORF">ACFQ0I_16630</name>
</gene>
<keyword evidence="7" id="KW-1185">Reference proteome</keyword>
<proteinExistence type="predicted"/>
<dbReference type="InterPro" id="IPR050739">
    <property type="entry name" value="MFP"/>
</dbReference>
<organism evidence="6 7">
    <name type="scientific">Mariniflexile aquimaris</name>
    <dbReference type="NCBI Taxonomy" id="881009"/>
    <lineage>
        <taxon>Bacteria</taxon>
        <taxon>Pseudomonadati</taxon>
        <taxon>Bacteroidota</taxon>
        <taxon>Flavobacteriia</taxon>
        <taxon>Flavobacteriales</taxon>
        <taxon>Flavobacteriaceae</taxon>
        <taxon>Mariniflexile</taxon>
    </lineage>
</organism>
<comment type="subcellular location">
    <subcellularLocation>
        <location evidence="1">Membrane</location>
        <topology evidence="1">Single-pass membrane protein</topology>
    </subcellularLocation>
</comment>
<evidence type="ECO:0000313" key="6">
    <source>
        <dbReference type="EMBL" id="MFD0837407.1"/>
    </source>
</evidence>
<dbReference type="Proteomes" id="UP001597011">
    <property type="component" value="Unassembled WGS sequence"/>
</dbReference>
<keyword evidence="2 5" id="KW-0812">Transmembrane</keyword>
<dbReference type="PANTHER" id="PTHR30386:SF26">
    <property type="entry name" value="TRANSPORT PROTEIN COMB"/>
    <property type="match status" value="1"/>
</dbReference>
<dbReference type="PANTHER" id="PTHR30386">
    <property type="entry name" value="MEMBRANE FUSION SUBUNIT OF EMRAB-TOLC MULTIDRUG EFFLUX PUMP"/>
    <property type="match status" value="1"/>
</dbReference>
<evidence type="ECO:0000256" key="4">
    <source>
        <dbReference type="ARBA" id="ARBA00023136"/>
    </source>
</evidence>
<reference evidence="7" key="1">
    <citation type="journal article" date="2019" name="Int. J. Syst. Evol. Microbiol.">
        <title>The Global Catalogue of Microorganisms (GCM) 10K type strain sequencing project: providing services to taxonomists for standard genome sequencing and annotation.</title>
        <authorList>
            <consortium name="The Broad Institute Genomics Platform"/>
            <consortium name="The Broad Institute Genome Sequencing Center for Infectious Disease"/>
            <person name="Wu L."/>
            <person name="Ma J."/>
        </authorList>
    </citation>
    <scope>NUCLEOTIDE SEQUENCE [LARGE SCALE GENOMIC DNA]</scope>
    <source>
        <strain evidence="7">CCUG 60529</strain>
    </source>
</reference>
<evidence type="ECO:0000256" key="5">
    <source>
        <dbReference type="SAM" id="Phobius"/>
    </source>
</evidence>
<evidence type="ECO:0000313" key="7">
    <source>
        <dbReference type="Proteomes" id="UP001597011"/>
    </source>
</evidence>
<name>A0ABW3BXE9_9FLAO</name>
<dbReference type="RefSeq" id="WP_379944102.1">
    <property type="nucleotide sequence ID" value="NZ_JBHTIB010000037.1"/>
</dbReference>
<accession>A0ABW3BXE9</accession>
<evidence type="ECO:0000256" key="2">
    <source>
        <dbReference type="ARBA" id="ARBA00022692"/>
    </source>
</evidence>
<dbReference type="EMBL" id="JBHTIB010000037">
    <property type="protein sequence ID" value="MFD0837407.1"/>
    <property type="molecule type" value="Genomic_DNA"/>
</dbReference>
<sequence>MDDPFKNIKLRNEDINDILSQVPSKLIRWGSFMFLALIILLLCLSWLIKYPDVITTKAYVTTVNPPQKVYAKVTARIDAILVSNNQKVIKNEVLAILENTSNNQDVLFLKSIIDTITISQNQVVFPFDRLPILLLGDLETPYSNFENSYYKYILNRDFKPHSNKITANMFSLIEGRNRINNLVEQQALKNKELDFIKTDLDRHEQLLKKGVISQQTFEKKQIDYYASLRDYQNTNQIISQLRQLLSDSKTATKDIQFDMLRDETQLLKQVLHTFNQLKKAIIDWELKYVLKSNIQGRVSFLEFWDTNQTVVKDDLVFTISPAISTHYVAKLKTPKSNAGKIKKGQLVNLKLDDFPDYEFGVIRGHVDHISNISDDKGTYIVNVIIPKELKTSYNKHIEFKQEMQGSADIITEDLRLLERFFYQFRNLYSR</sequence>
<evidence type="ECO:0000256" key="3">
    <source>
        <dbReference type="ARBA" id="ARBA00022989"/>
    </source>
</evidence>
<protein>
    <submittedName>
        <fullName evidence="6">HlyD family secretion protein</fullName>
    </submittedName>
</protein>
<feature type="transmembrane region" description="Helical" evidence="5">
    <location>
        <begin position="26"/>
        <end position="48"/>
    </location>
</feature>
<keyword evidence="4 5" id="KW-0472">Membrane</keyword>
<evidence type="ECO:0000256" key="1">
    <source>
        <dbReference type="ARBA" id="ARBA00004167"/>
    </source>
</evidence>